<name>A0ABX0JTF4_9PROT</name>
<evidence type="ECO:0000313" key="2">
    <source>
        <dbReference type="Proteomes" id="UP000635278"/>
    </source>
</evidence>
<accession>A0ABX0JTF4</accession>
<reference evidence="1 2" key="1">
    <citation type="journal article" date="2020" name="Int. J. Syst. Evol. Microbiol.">
        <title>Novel acetic acid bacteria from cider fermentations: Acetobacter conturbans sp. nov. and Acetobacter fallax sp. nov.</title>
        <authorList>
            <person name="Sombolestani A.S."/>
            <person name="Cleenwerck I."/>
            <person name="Cnockaert M."/>
            <person name="Borremans W."/>
            <person name="Wieme A.D."/>
            <person name="De Vuyst L."/>
            <person name="Vandamme P."/>
        </authorList>
    </citation>
    <scope>NUCLEOTIDE SEQUENCE [LARGE SCALE GENOMIC DNA]</scope>
    <source>
        <strain evidence="1 2">LMG 30640</strain>
    </source>
</reference>
<sequence>MVALNLDLLSPAEKRELIALLEEKEYRRSRRKLFTYYPDSGPLRRELYPKHLAFFRAGRDHRERLMLAANRVGKTEGMGGYETALHLTGRYPRWWDGRRFDKPIRAWAAGKTNETSRDIIQSKLFGRVKRIGQSKTLDGTGLVPGDDIGAITWKQGVADLADTIQVRHQSGGWSVLGMKAYQQGRGSFEGTEQDLVWLDEEPPLDVYTEALIRTMTTNGMVILTFTPLEGMSDVVMSFLEDGKMPESDE</sequence>
<dbReference type="InterPro" id="IPR027417">
    <property type="entry name" value="P-loop_NTPase"/>
</dbReference>
<keyword evidence="2" id="KW-1185">Reference proteome</keyword>
<evidence type="ECO:0008006" key="3">
    <source>
        <dbReference type="Google" id="ProtNLM"/>
    </source>
</evidence>
<evidence type="ECO:0000313" key="1">
    <source>
        <dbReference type="EMBL" id="NHN85791.1"/>
    </source>
</evidence>
<dbReference type="Proteomes" id="UP000635278">
    <property type="component" value="Unassembled WGS sequence"/>
</dbReference>
<dbReference type="Pfam" id="PF03237">
    <property type="entry name" value="Terminase_6N"/>
    <property type="match status" value="1"/>
</dbReference>
<dbReference type="Gene3D" id="3.40.50.300">
    <property type="entry name" value="P-loop containing nucleotide triphosphate hydrolases"/>
    <property type="match status" value="1"/>
</dbReference>
<protein>
    <recommendedName>
        <fullName evidence="3">Terminase</fullName>
    </recommendedName>
</protein>
<gene>
    <name evidence="1" type="ORF">GOB93_14235</name>
</gene>
<comment type="caution">
    <text evidence="1">The sequence shown here is derived from an EMBL/GenBank/DDBJ whole genome shotgun (WGS) entry which is preliminary data.</text>
</comment>
<organism evidence="1 2">
    <name type="scientific">Acetobacter musti</name>
    <dbReference type="NCBI Taxonomy" id="864732"/>
    <lineage>
        <taxon>Bacteria</taxon>
        <taxon>Pseudomonadati</taxon>
        <taxon>Pseudomonadota</taxon>
        <taxon>Alphaproteobacteria</taxon>
        <taxon>Acetobacterales</taxon>
        <taxon>Acetobacteraceae</taxon>
        <taxon>Acetobacter</taxon>
    </lineage>
</organism>
<dbReference type="EMBL" id="WOTB01000020">
    <property type="protein sequence ID" value="NHN85791.1"/>
    <property type="molecule type" value="Genomic_DNA"/>
</dbReference>
<proteinExistence type="predicted"/>